<keyword evidence="2" id="KW-0812">Transmembrane</keyword>
<dbReference type="Proteomes" id="UP000007264">
    <property type="component" value="Unassembled WGS sequence"/>
</dbReference>
<comment type="caution">
    <text evidence="3">The sequence shown here is derived from an EMBL/GenBank/DDBJ whole genome shotgun (WGS) entry which is preliminary data.</text>
</comment>
<feature type="transmembrane region" description="Helical" evidence="2">
    <location>
        <begin position="83"/>
        <end position="105"/>
    </location>
</feature>
<dbReference type="RefSeq" id="XP_005648379.1">
    <property type="nucleotide sequence ID" value="XM_005648322.1"/>
</dbReference>
<feature type="region of interest" description="Disordered" evidence="1">
    <location>
        <begin position="228"/>
        <end position="260"/>
    </location>
</feature>
<dbReference type="KEGG" id="csl:COCSUDRAFT_62367"/>
<dbReference type="OrthoDB" id="419711at2759"/>
<keyword evidence="2" id="KW-1133">Transmembrane helix</keyword>
<name>I0YZL6_COCSC</name>
<keyword evidence="2" id="KW-0472">Membrane</keyword>
<feature type="transmembrane region" description="Helical" evidence="2">
    <location>
        <begin position="20"/>
        <end position="42"/>
    </location>
</feature>
<evidence type="ECO:0000256" key="2">
    <source>
        <dbReference type="SAM" id="Phobius"/>
    </source>
</evidence>
<feature type="transmembrane region" description="Helical" evidence="2">
    <location>
        <begin position="183"/>
        <end position="203"/>
    </location>
</feature>
<dbReference type="InterPro" id="IPR049352">
    <property type="entry name" value="Rost"/>
</dbReference>
<feature type="transmembrane region" description="Helical" evidence="2">
    <location>
        <begin position="145"/>
        <end position="163"/>
    </location>
</feature>
<dbReference type="AlphaFoldDB" id="I0YZL6"/>
<feature type="compositionally biased region" description="Basic and acidic residues" evidence="1">
    <location>
        <begin position="234"/>
        <end position="246"/>
    </location>
</feature>
<accession>I0YZL6</accession>
<dbReference type="PANTHER" id="PTHR12242:SF1">
    <property type="entry name" value="MYND-TYPE DOMAIN-CONTAINING PROTEIN"/>
    <property type="match status" value="1"/>
</dbReference>
<evidence type="ECO:0000256" key="1">
    <source>
        <dbReference type="SAM" id="MobiDB-lite"/>
    </source>
</evidence>
<proteinExistence type="predicted"/>
<dbReference type="PANTHER" id="PTHR12242">
    <property type="entry name" value="OS02G0130600 PROTEIN-RELATED"/>
    <property type="match status" value="1"/>
</dbReference>
<protein>
    <submittedName>
        <fullName evidence="3">Uncharacterized protein</fullName>
    </submittedName>
</protein>
<evidence type="ECO:0000313" key="4">
    <source>
        <dbReference type="Proteomes" id="UP000007264"/>
    </source>
</evidence>
<feature type="transmembrane region" description="Helical" evidence="2">
    <location>
        <begin position="117"/>
        <end position="133"/>
    </location>
</feature>
<evidence type="ECO:0000313" key="3">
    <source>
        <dbReference type="EMBL" id="EIE23835.1"/>
    </source>
</evidence>
<sequence>MACLHINESGDGFGSRPKTWWTYFTNWTFILFAAWCLLGIYISAANVQAKVRACDRHQALEAYSGREQDERGNDRRWSVVLKLYCLVSETNAAATLFLSAFFWGFVAKKSDIAIDNLLKHGINNGFILMDVLFSRVPFVSYHYQVLLIYGTVYLVFMFIYYGASTEWVYVVLDWDKPASLGLYVFLPFALFISFVIWYWIALLRELACKRCQPPRNALFFLAGPQDADGAAATDRNHDWPPSHPEDDSFDTQMLRSSPHP</sequence>
<dbReference type="EMBL" id="AGSI01000006">
    <property type="protein sequence ID" value="EIE23835.1"/>
    <property type="molecule type" value="Genomic_DNA"/>
</dbReference>
<organism evidence="3 4">
    <name type="scientific">Coccomyxa subellipsoidea (strain C-169)</name>
    <name type="common">Green microalga</name>
    <dbReference type="NCBI Taxonomy" id="574566"/>
    <lineage>
        <taxon>Eukaryota</taxon>
        <taxon>Viridiplantae</taxon>
        <taxon>Chlorophyta</taxon>
        <taxon>core chlorophytes</taxon>
        <taxon>Trebouxiophyceae</taxon>
        <taxon>Trebouxiophyceae incertae sedis</taxon>
        <taxon>Coccomyxaceae</taxon>
        <taxon>Coccomyxa</taxon>
        <taxon>Coccomyxa subellipsoidea</taxon>
    </lineage>
</organism>
<gene>
    <name evidence="3" type="ORF">COCSUDRAFT_62367</name>
</gene>
<keyword evidence="4" id="KW-1185">Reference proteome</keyword>
<dbReference type="eggNOG" id="ENOG502R8TV">
    <property type="taxonomic scope" value="Eukaryota"/>
</dbReference>
<dbReference type="GeneID" id="17041833"/>
<feature type="compositionally biased region" description="Polar residues" evidence="1">
    <location>
        <begin position="250"/>
        <end position="260"/>
    </location>
</feature>
<dbReference type="Pfam" id="PF21534">
    <property type="entry name" value="Rost"/>
    <property type="match status" value="1"/>
</dbReference>
<reference evidence="3 4" key="1">
    <citation type="journal article" date="2012" name="Genome Biol.">
        <title>The genome of the polar eukaryotic microalga coccomyxa subellipsoidea reveals traits of cold adaptation.</title>
        <authorList>
            <person name="Blanc G."/>
            <person name="Agarkova I."/>
            <person name="Grimwood J."/>
            <person name="Kuo A."/>
            <person name="Brueggeman A."/>
            <person name="Dunigan D."/>
            <person name="Gurnon J."/>
            <person name="Ladunga I."/>
            <person name="Lindquist E."/>
            <person name="Lucas S."/>
            <person name="Pangilinan J."/>
            <person name="Proschold T."/>
            <person name="Salamov A."/>
            <person name="Schmutz J."/>
            <person name="Weeks D."/>
            <person name="Yamada T."/>
            <person name="Claverie J.M."/>
            <person name="Grigoriev I."/>
            <person name="Van Etten J."/>
            <person name="Lomsadze A."/>
            <person name="Borodovsky M."/>
        </authorList>
    </citation>
    <scope>NUCLEOTIDE SEQUENCE [LARGE SCALE GENOMIC DNA]</scope>
    <source>
        <strain evidence="3 4">C-169</strain>
    </source>
</reference>
<dbReference type="GO" id="GO:0016020">
    <property type="term" value="C:membrane"/>
    <property type="evidence" value="ECO:0007669"/>
    <property type="project" value="TreeGrafter"/>
</dbReference>